<evidence type="ECO:0000313" key="1">
    <source>
        <dbReference type="EMBL" id="GBB89518.1"/>
    </source>
</evidence>
<dbReference type="Proteomes" id="UP000247702">
    <property type="component" value="Unassembled WGS sequence"/>
</dbReference>
<name>A0A2Z6R9Y1_9GLOM</name>
<sequence>MFLSHTNITNTWRRCRFIEKLKNAFLFKVEKYIYHYGNIQNSIYLWLIDNNANEKELVNKYYKIRNNLKQTIQIYHTRVMRKEFINTIELCIVLLMFELGDPELITDLREINEDSFTILAKKPTYKSSLQFTCKLPIKFMVQTRQLRYDYEDAHYASALFYYQKEMNSSRSFLEKPVKCIMSILNLGLQCVGLMCNEMSEELEKIMKRCNSMDDICIFERLTLKEESFKTFKAASDEDICELWELLLEIDETLELDDRTKKSIKNKEKFQEFYNHCCKSRHYFFQIKKCGKADCNICKPLKSDEVDFSQVHSLIPDPIPTIDKTSYKEFSEIYGTITTEQHRPSLKHQ</sequence>
<proteinExistence type="predicted"/>
<accession>A0A2Z6R9Y1</accession>
<dbReference type="AlphaFoldDB" id="A0A2Z6R9Y1"/>
<comment type="caution">
    <text evidence="1">The sequence shown here is derived from an EMBL/GenBank/DDBJ whole genome shotgun (WGS) entry which is preliminary data.</text>
</comment>
<keyword evidence="2" id="KW-1185">Reference proteome</keyword>
<gene>
    <name evidence="1" type="ORF">RclHR1_16200004</name>
</gene>
<evidence type="ECO:0000313" key="2">
    <source>
        <dbReference type="Proteomes" id="UP000247702"/>
    </source>
</evidence>
<reference evidence="1 2" key="1">
    <citation type="submission" date="2017-11" db="EMBL/GenBank/DDBJ databases">
        <title>The genome of Rhizophagus clarus HR1 reveals common genetic basis of auxotrophy among arbuscular mycorrhizal fungi.</title>
        <authorList>
            <person name="Kobayashi Y."/>
        </authorList>
    </citation>
    <scope>NUCLEOTIDE SEQUENCE [LARGE SCALE GENOMIC DNA]</scope>
    <source>
        <strain evidence="1 2">HR1</strain>
    </source>
</reference>
<protein>
    <submittedName>
        <fullName evidence="1">Uncharacterized protein</fullName>
    </submittedName>
</protein>
<dbReference type="EMBL" id="BEXD01000692">
    <property type="protein sequence ID" value="GBB89518.1"/>
    <property type="molecule type" value="Genomic_DNA"/>
</dbReference>
<organism evidence="1 2">
    <name type="scientific">Rhizophagus clarus</name>
    <dbReference type="NCBI Taxonomy" id="94130"/>
    <lineage>
        <taxon>Eukaryota</taxon>
        <taxon>Fungi</taxon>
        <taxon>Fungi incertae sedis</taxon>
        <taxon>Mucoromycota</taxon>
        <taxon>Glomeromycotina</taxon>
        <taxon>Glomeromycetes</taxon>
        <taxon>Glomerales</taxon>
        <taxon>Glomeraceae</taxon>
        <taxon>Rhizophagus</taxon>
    </lineage>
</organism>